<feature type="domain" description="CHAT" evidence="3">
    <location>
        <begin position="607"/>
        <end position="882"/>
    </location>
</feature>
<feature type="repeat" description="TPR" evidence="1">
    <location>
        <begin position="299"/>
        <end position="332"/>
    </location>
</feature>
<dbReference type="Proteomes" id="UP001172083">
    <property type="component" value="Unassembled WGS sequence"/>
</dbReference>
<dbReference type="Pfam" id="PF12770">
    <property type="entry name" value="CHAT"/>
    <property type="match status" value="1"/>
</dbReference>
<feature type="repeat" description="TPR" evidence="1">
    <location>
        <begin position="149"/>
        <end position="182"/>
    </location>
</feature>
<dbReference type="Gene3D" id="1.25.40.10">
    <property type="entry name" value="Tetratricopeptide repeat domain"/>
    <property type="match status" value="2"/>
</dbReference>
<feature type="transmembrane region" description="Helical" evidence="2">
    <location>
        <begin position="892"/>
        <end position="911"/>
    </location>
</feature>
<dbReference type="InterPro" id="IPR011990">
    <property type="entry name" value="TPR-like_helical_dom_sf"/>
</dbReference>
<dbReference type="InterPro" id="IPR019734">
    <property type="entry name" value="TPR_rpt"/>
</dbReference>
<reference evidence="4" key="1">
    <citation type="submission" date="2023-06" db="EMBL/GenBank/DDBJ databases">
        <title>Genomic of Agaribacillus aureum.</title>
        <authorList>
            <person name="Wang G."/>
        </authorList>
    </citation>
    <scope>NUCLEOTIDE SEQUENCE</scope>
    <source>
        <strain evidence="4">BMA12</strain>
    </source>
</reference>
<dbReference type="SMART" id="SM00028">
    <property type="entry name" value="TPR"/>
    <property type="match status" value="5"/>
</dbReference>
<dbReference type="SUPFAM" id="SSF48452">
    <property type="entry name" value="TPR-like"/>
    <property type="match status" value="2"/>
</dbReference>
<dbReference type="EMBL" id="JAUJEB010000001">
    <property type="protein sequence ID" value="MDN5211350.1"/>
    <property type="molecule type" value="Genomic_DNA"/>
</dbReference>
<dbReference type="PROSITE" id="PS50005">
    <property type="entry name" value="TPR"/>
    <property type="match status" value="2"/>
</dbReference>
<dbReference type="InterPro" id="IPR024983">
    <property type="entry name" value="CHAT_dom"/>
</dbReference>
<keyword evidence="2" id="KW-1133">Transmembrane helix</keyword>
<dbReference type="PANTHER" id="PTHR10098">
    <property type="entry name" value="RAPSYN-RELATED"/>
    <property type="match status" value="1"/>
</dbReference>
<organism evidence="4 5">
    <name type="scientific">Agaribacillus aureus</name>
    <dbReference type="NCBI Taxonomy" id="3051825"/>
    <lineage>
        <taxon>Bacteria</taxon>
        <taxon>Pseudomonadati</taxon>
        <taxon>Bacteroidota</taxon>
        <taxon>Cytophagia</taxon>
        <taxon>Cytophagales</taxon>
        <taxon>Splendidivirgaceae</taxon>
        <taxon>Agaribacillus</taxon>
    </lineage>
</organism>
<comment type="caution">
    <text evidence="4">The sequence shown here is derived from an EMBL/GenBank/DDBJ whole genome shotgun (WGS) entry which is preliminary data.</text>
</comment>
<evidence type="ECO:0000313" key="4">
    <source>
        <dbReference type="EMBL" id="MDN5211350.1"/>
    </source>
</evidence>
<gene>
    <name evidence="4" type="ORF">QQ020_04790</name>
</gene>
<evidence type="ECO:0000256" key="2">
    <source>
        <dbReference type="SAM" id="Phobius"/>
    </source>
</evidence>
<keyword evidence="2" id="KW-0472">Membrane</keyword>
<evidence type="ECO:0000259" key="3">
    <source>
        <dbReference type="Pfam" id="PF12770"/>
    </source>
</evidence>
<keyword evidence="1" id="KW-0802">TPR repeat</keyword>
<evidence type="ECO:0000313" key="5">
    <source>
        <dbReference type="Proteomes" id="UP001172083"/>
    </source>
</evidence>
<name>A0ABT8L0Y6_9BACT</name>
<protein>
    <submittedName>
        <fullName evidence="4">CHAT domain-containing protein</fullName>
    </submittedName>
</protein>
<accession>A0ABT8L0Y6</accession>
<dbReference type="Pfam" id="PF13424">
    <property type="entry name" value="TPR_12"/>
    <property type="match status" value="1"/>
</dbReference>
<evidence type="ECO:0000256" key="1">
    <source>
        <dbReference type="PROSITE-ProRule" id="PRU00339"/>
    </source>
</evidence>
<proteinExistence type="predicted"/>
<keyword evidence="5" id="KW-1185">Reference proteome</keyword>
<keyword evidence="2" id="KW-0812">Transmembrane</keyword>
<dbReference type="RefSeq" id="WP_346756685.1">
    <property type="nucleotide sequence ID" value="NZ_JAUJEB010000001.1"/>
</dbReference>
<sequence>MIRLSFCFTLIHLLLSFDCAAQKKNIKQLYQEAESYFNTPSPTAHTDSVAIKRYLQTASLLSHSKENALMLFNCYERAGILKQELGFDHEALGLFKKAIDVCLKFKLGDSLLYNPYVYSGNSYYYLHNFDSAKYYLTKAENSLPQNQDAHLYNSFGVLHFEAGNYTQSINHFAKALEMAHLEGNVDKDLSIFKNNIASALRRLELYDSAIVIYKDILNLGIRADEININLGMVFLEKQEPDSTLLYLSKVEDSIRRKSVVYHNKIGHAYFLKGNYTLAEKYLQKSLITRTREGKYDRIGFAYKLLGDIYYKKNDYHKALDFYQQSIIQLDYDFNEDNILLNPKNFDLGFSNFSLFESLVAKAMCLYDLYGKNNDDKYLSASINTFGAAFRKADFINKSFDNEDARLFIGQKVFKAYQEGVQLLLKSYKATGHKKYLENAFYWAEKSKATALAVSLKENQIKSYSDLPDSLLEQERNLKFNLSRLFLKIDNTENEEEIEVLKIEVRDIQVALSRLQDKLHDYPEYYRKKFSYDSVALPFLQNKVLDRHSALLSYFNCDTSIVLFVLTNSDLKCHQVPIDDSYLQSLQRLEKGLRHFAPGKAYQGSADSKHLYQRLILPVKKDLSGKETVIIIPHQRLNNLPFEVLENESGDYFVKDYGVIYQYAASFLTAAGQRSVDLQNALIVAPFTEAIKGAENGIDSFLPLPFSSMEADLLGGKRLDTKEATKSNFLKYKDSVAVIHLATHSIANSEDPSRSFIAFHPDLAKGNNYKLFAHELYNTSMSQTRLAFLSACETAQGKLISGEGIMSLSRAFAYAGCPSMVTSLWKAEDHATAFISQRFYTYLREGQGFAQALKLAKIDLMQDPDYAQFHSPSYWSHLVFVGSPQASGSSQGLWYYVIIGSIVAGVFVFVILRRFGRTS</sequence>